<evidence type="ECO:0000313" key="8">
    <source>
        <dbReference type="EMBL" id="OGZ36969.1"/>
    </source>
</evidence>
<evidence type="ECO:0000256" key="3">
    <source>
        <dbReference type="ARBA" id="ARBA00023002"/>
    </source>
</evidence>
<name>A0A1G2FFZ0_9BACT</name>
<keyword evidence="3" id="KW-0560">Oxidoreductase</keyword>
<accession>A0A1G2FFZ0</accession>
<evidence type="ECO:0000313" key="9">
    <source>
        <dbReference type="Proteomes" id="UP000177061"/>
    </source>
</evidence>
<dbReference type="SUPFAM" id="SSF51905">
    <property type="entry name" value="FAD/NAD(P)-binding domain"/>
    <property type="match status" value="2"/>
</dbReference>
<evidence type="ECO:0000256" key="6">
    <source>
        <dbReference type="SAM" id="Coils"/>
    </source>
</evidence>
<dbReference type="InterPro" id="IPR036188">
    <property type="entry name" value="FAD/NAD-bd_sf"/>
</dbReference>
<dbReference type="STRING" id="1801997.A3J64_03675"/>
<sequence length="305" mass="33269">MYDLIIIGGATAGLSAAVYAARKKLKTLILTEKVGGQSLLTDNIENYPGFKIITGQELIQKMREQAEQAGTEIQEEKRAVEIKKQNNGFKIITKNKEEFETKAVIIATGQNPRYLNIPGEKEFSGKGISFCSICDAPLFNKKDVAVVGGGNAGLEAALDLTKYADKIYVLEFNHEIAGDKSTQEKLKETKKVEFITGAAAKEIKGAKFAESLIYEDRKTGREKELKVSGIFVNIGQTPNSDFVKDFLDLNAEKEIIVDPKTNQTSAEGIFAAGDVTNIPFKQCIIAAGEGAKAALSVYNYLNKNV</sequence>
<feature type="coiled-coil region" evidence="6">
    <location>
        <begin position="59"/>
        <end position="86"/>
    </location>
</feature>
<organism evidence="8 9">
    <name type="scientific">Candidatus Portnoybacteria bacterium RIFCSPHIGHO2_12_FULL_38_9</name>
    <dbReference type="NCBI Taxonomy" id="1801997"/>
    <lineage>
        <taxon>Bacteria</taxon>
        <taxon>Candidatus Portnoyibacteriota</taxon>
    </lineage>
</organism>
<evidence type="ECO:0000256" key="5">
    <source>
        <dbReference type="ARBA" id="ARBA00023284"/>
    </source>
</evidence>
<evidence type="ECO:0000256" key="1">
    <source>
        <dbReference type="ARBA" id="ARBA00022630"/>
    </source>
</evidence>
<keyword evidence="5" id="KW-0676">Redox-active center</keyword>
<dbReference type="Gene3D" id="3.50.50.60">
    <property type="entry name" value="FAD/NAD(P)-binding domain"/>
    <property type="match status" value="2"/>
</dbReference>
<feature type="domain" description="FAD/NAD(P)-binding" evidence="7">
    <location>
        <begin position="2"/>
        <end position="287"/>
    </location>
</feature>
<dbReference type="InterPro" id="IPR023753">
    <property type="entry name" value="FAD/NAD-binding_dom"/>
</dbReference>
<dbReference type="InterPro" id="IPR008255">
    <property type="entry name" value="Pyr_nucl-diS_OxRdtase_2_AS"/>
</dbReference>
<dbReference type="PRINTS" id="PR00469">
    <property type="entry name" value="PNDRDTASEII"/>
</dbReference>
<proteinExistence type="predicted"/>
<evidence type="ECO:0000256" key="4">
    <source>
        <dbReference type="ARBA" id="ARBA00023157"/>
    </source>
</evidence>
<dbReference type="GO" id="GO:0016668">
    <property type="term" value="F:oxidoreductase activity, acting on a sulfur group of donors, NAD(P) as acceptor"/>
    <property type="evidence" value="ECO:0007669"/>
    <property type="project" value="UniProtKB-ARBA"/>
</dbReference>
<dbReference type="PANTHER" id="PTHR48105">
    <property type="entry name" value="THIOREDOXIN REDUCTASE 1-RELATED-RELATED"/>
    <property type="match status" value="1"/>
</dbReference>
<comment type="caution">
    <text evidence="8">The sequence shown here is derived from an EMBL/GenBank/DDBJ whole genome shotgun (WGS) entry which is preliminary data.</text>
</comment>
<keyword evidence="6" id="KW-0175">Coiled coil</keyword>
<dbReference type="PRINTS" id="PR00368">
    <property type="entry name" value="FADPNR"/>
</dbReference>
<keyword evidence="1" id="KW-0285">Flavoprotein</keyword>
<dbReference type="PROSITE" id="PS00573">
    <property type="entry name" value="PYRIDINE_REDOX_2"/>
    <property type="match status" value="1"/>
</dbReference>
<keyword evidence="2" id="KW-0274">FAD</keyword>
<evidence type="ECO:0000259" key="7">
    <source>
        <dbReference type="Pfam" id="PF07992"/>
    </source>
</evidence>
<dbReference type="AlphaFoldDB" id="A0A1G2FFZ0"/>
<protein>
    <recommendedName>
        <fullName evidence="7">FAD/NAD(P)-binding domain-containing protein</fullName>
    </recommendedName>
</protein>
<keyword evidence="4" id="KW-1015">Disulfide bond</keyword>
<dbReference type="Pfam" id="PF07992">
    <property type="entry name" value="Pyr_redox_2"/>
    <property type="match status" value="1"/>
</dbReference>
<dbReference type="EMBL" id="MHNB01000018">
    <property type="protein sequence ID" value="OGZ36969.1"/>
    <property type="molecule type" value="Genomic_DNA"/>
</dbReference>
<evidence type="ECO:0000256" key="2">
    <source>
        <dbReference type="ARBA" id="ARBA00022827"/>
    </source>
</evidence>
<reference evidence="8 9" key="1">
    <citation type="journal article" date="2016" name="Nat. Commun.">
        <title>Thousands of microbial genomes shed light on interconnected biogeochemical processes in an aquifer system.</title>
        <authorList>
            <person name="Anantharaman K."/>
            <person name="Brown C.T."/>
            <person name="Hug L.A."/>
            <person name="Sharon I."/>
            <person name="Castelle C.J."/>
            <person name="Probst A.J."/>
            <person name="Thomas B.C."/>
            <person name="Singh A."/>
            <person name="Wilkins M.J."/>
            <person name="Karaoz U."/>
            <person name="Brodie E.L."/>
            <person name="Williams K.H."/>
            <person name="Hubbard S.S."/>
            <person name="Banfield J.F."/>
        </authorList>
    </citation>
    <scope>NUCLEOTIDE SEQUENCE [LARGE SCALE GENOMIC DNA]</scope>
</reference>
<gene>
    <name evidence="8" type="ORF">A3J64_03675</name>
</gene>
<dbReference type="Proteomes" id="UP000177061">
    <property type="component" value="Unassembled WGS sequence"/>
</dbReference>
<dbReference type="InterPro" id="IPR050097">
    <property type="entry name" value="Ferredoxin-NADP_redctase_2"/>
</dbReference>